<dbReference type="AlphaFoldDB" id="A0AAV3YUM3"/>
<evidence type="ECO:0000313" key="2">
    <source>
        <dbReference type="EMBL" id="GFN86534.1"/>
    </source>
</evidence>
<evidence type="ECO:0000256" key="1">
    <source>
        <dbReference type="SAM" id="MobiDB-lite"/>
    </source>
</evidence>
<proteinExistence type="predicted"/>
<feature type="region of interest" description="Disordered" evidence="1">
    <location>
        <begin position="65"/>
        <end position="112"/>
    </location>
</feature>
<feature type="compositionally biased region" description="Polar residues" evidence="1">
    <location>
        <begin position="10"/>
        <end position="21"/>
    </location>
</feature>
<comment type="caution">
    <text evidence="2">The sequence shown here is derived from an EMBL/GenBank/DDBJ whole genome shotgun (WGS) entry which is preliminary data.</text>
</comment>
<organism evidence="2 3">
    <name type="scientific">Plakobranchus ocellatus</name>
    <dbReference type="NCBI Taxonomy" id="259542"/>
    <lineage>
        <taxon>Eukaryota</taxon>
        <taxon>Metazoa</taxon>
        <taxon>Spiralia</taxon>
        <taxon>Lophotrochozoa</taxon>
        <taxon>Mollusca</taxon>
        <taxon>Gastropoda</taxon>
        <taxon>Heterobranchia</taxon>
        <taxon>Euthyneura</taxon>
        <taxon>Panpulmonata</taxon>
        <taxon>Sacoglossa</taxon>
        <taxon>Placobranchoidea</taxon>
        <taxon>Plakobranchidae</taxon>
        <taxon>Plakobranchus</taxon>
    </lineage>
</organism>
<dbReference type="Proteomes" id="UP000735302">
    <property type="component" value="Unassembled WGS sequence"/>
</dbReference>
<keyword evidence="3" id="KW-1185">Reference proteome</keyword>
<name>A0AAV3YUM3_9GAST</name>
<reference evidence="2 3" key="1">
    <citation type="journal article" date="2021" name="Elife">
        <title>Chloroplast acquisition without the gene transfer in kleptoplastic sea slugs, Plakobranchus ocellatus.</title>
        <authorList>
            <person name="Maeda T."/>
            <person name="Takahashi S."/>
            <person name="Yoshida T."/>
            <person name="Shimamura S."/>
            <person name="Takaki Y."/>
            <person name="Nagai Y."/>
            <person name="Toyoda A."/>
            <person name="Suzuki Y."/>
            <person name="Arimoto A."/>
            <person name="Ishii H."/>
            <person name="Satoh N."/>
            <person name="Nishiyama T."/>
            <person name="Hasebe M."/>
            <person name="Maruyama T."/>
            <person name="Minagawa J."/>
            <person name="Obokata J."/>
            <person name="Shigenobu S."/>
        </authorList>
    </citation>
    <scope>NUCLEOTIDE SEQUENCE [LARGE SCALE GENOMIC DNA]</scope>
</reference>
<accession>A0AAV3YUM3</accession>
<gene>
    <name evidence="2" type="ORF">PoB_001304000</name>
</gene>
<sequence>MQRVVLETPVSRSQVQEGSTDSGVCVTAQLQEDGRGWVMSAEDLQVAGDGRKLCLPPTSIKNIIINNNNNNSNNNSKNNNKNSNNNNNNNNNNSNINNNNSNNNNNNNNDNNTFNKFESFICTRFDIFNNEH</sequence>
<evidence type="ECO:0000313" key="3">
    <source>
        <dbReference type="Proteomes" id="UP000735302"/>
    </source>
</evidence>
<protein>
    <submittedName>
        <fullName evidence="2">Uncharacterized protein</fullName>
    </submittedName>
</protein>
<feature type="region of interest" description="Disordered" evidence="1">
    <location>
        <begin position="1"/>
        <end position="21"/>
    </location>
</feature>
<dbReference type="EMBL" id="BLXT01001549">
    <property type="protein sequence ID" value="GFN86534.1"/>
    <property type="molecule type" value="Genomic_DNA"/>
</dbReference>